<dbReference type="AlphaFoldDB" id="A0A8F5BU90"/>
<dbReference type="RefSeq" id="WP_218259724.1">
    <property type="nucleotide sequence ID" value="NZ_CP077713.1"/>
</dbReference>
<accession>A0A8F5BU90</accession>
<dbReference type="Pfam" id="PF08445">
    <property type="entry name" value="FR47"/>
    <property type="match status" value="1"/>
</dbReference>
<dbReference type="EMBL" id="CP077713">
    <property type="protein sequence ID" value="QXJ34455.1"/>
    <property type="molecule type" value="Genomic_DNA"/>
</dbReference>
<sequence>MKLKHSKYPIQITYDLTKEFMNKGFAISVVSSLTEDITRRGKTASLHVREDNVTAIHVYKKIGFAEYWKRLSINTDVKPL</sequence>
<protein>
    <recommendedName>
        <fullName evidence="1">GCN5-related N-acetyltransferase Rv2170-like domain-containing protein</fullName>
    </recommendedName>
</protein>
<organism evidence="2 4">
    <name type="scientific">Saccharolobus shibatae</name>
    <dbReference type="NCBI Taxonomy" id="2286"/>
    <lineage>
        <taxon>Archaea</taxon>
        <taxon>Thermoproteota</taxon>
        <taxon>Thermoprotei</taxon>
        <taxon>Sulfolobales</taxon>
        <taxon>Sulfolobaceae</taxon>
        <taxon>Saccharolobus</taxon>
    </lineage>
</organism>
<dbReference type="Proteomes" id="UP000693941">
    <property type="component" value="Chromosome"/>
</dbReference>
<evidence type="ECO:0000313" key="2">
    <source>
        <dbReference type="EMBL" id="QXJ31436.1"/>
    </source>
</evidence>
<reference evidence="2 5" key="1">
    <citation type="journal article" date="2021" name="Environ. Microbiol.">
        <title>New insights into the diversity and evolution of the archaeal mobilome from three complete genomes of Saccharolobus shibatae.</title>
        <authorList>
            <person name="Medvedeva S."/>
            <person name="Brandt D."/>
            <person name="Cvirkaite-Krupovic V."/>
            <person name="Liu Y."/>
            <person name="Severinov K."/>
            <person name="Ishino S."/>
            <person name="Ishino Y."/>
            <person name="Prangishvili D."/>
            <person name="Kalinowski J."/>
            <person name="Krupovic M."/>
        </authorList>
    </citation>
    <scope>NUCLEOTIDE SEQUENCE</scope>
    <source>
        <strain evidence="2">BEU9</strain>
        <strain evidence="3 5">S38A</strain>
    </source>
</reference>
<evidence type="ECO:0000313" key="5">
    <source>
        <dbReference type="Proteomes" id="UP000694036"/>
    </source>
</evidence>
<dbReference type="GeneID" id="65559607"/>
<dbReference type="EMBL" id="CP077715">
    <property type="protein sequence ID" value="QXJ31436.1"/>
    <property type="molecule type" value="Genomic_DNA"/>
</dbReference>
<evidence type="ECO:0000259" key="1">
    <source>
        <dbReference type="Pfam" id="PF08445"/>
    </source>
</evidence>
<name>A0A8F5BU90_9CREN</name>
<proteinExistence type="predicted"/>
<gene>
    <name evidence="2" type="ORF">J5U21_01086</name>
    <name evidence="3" type="ORF">J5U22_01001</name>
</gene>
<dbReference type="InterPro" id="IPR013653">
    <property type="entry name" value="GCN5-like_dom"/>
</dbReference>
<keyword evidence="5" id="KW-1185">Reference proteome</keyword>
<evidence type="ECO:0000313" key="3">
    <source>
        <dbReference type="EMBL" id="QXJ34455.1"/>
    </source>
</evidence>
<evidence type="ECO:0000313" key="4">
    <source>
        <dbReference type="Proteomes" id="UP000693941"/>
    </source>
</evidence>
<dbReference type="Proteomes" id="UP000694036">
    <property type="component" value="Chromosome"/>
</dbReference>
<dbReference type="GO" id="GO:0016747">
    <property type="term" value="F:acyltransferase activity, transferring groups other than amino-acyl groups"/>
    <property type="evidence" value="ECO:0007669"/>
    <property type="project" value="InterPro"/>
</dbReference>
<feature type="domain" description="GCN5-related N-acetyltransferase Rv2170-like" evidence="1">
    <location>
        <begin position="16"/>
        <end position="71"/>
    </location>
</feature>